<keyword evidence="7" id="KW-1185">Reference proteome</keyword>
<dbReference type="SUPFAM" id="SSF49899">
    <property type="entry name" value="Concanavalin A-like lectins/glucanases"/>
    <property type="match status" value="3"/>
</dbReference>
<feature type="signal peptide" evidence="4">
    <location>
        <begin position="1"/>
        <end position="22"/>
    </location>
</feature>
<dbReference type="RefSeq" id="WP_168212020.1">
    <property type="nucleotide sequence ID" value="NZ_MTBP01000001.1"/>
</dbReference>
<accession>A0A2P4UP68</accession>
<evidence type="ECO:0000256" key="3">
    <source>
        <dbReference type="SAM" id="MobiDB-lite"/>
    </source>
</evidence>
<comment type="caution">
    <text evidence="6">The sequence shown here is derived from an EMBL/GenBank/DDBJ whole genome shotgun (WGS) entry which is preliminary data.</text>
</comment>
<evidence type="ECO:0000256" key="1">
    <source>
        <dbReference type="ARBA" id="ARBA00022729"/>
    </source>
</evidence>
<evidence type="ECO:0000313" key="7">
    <source>
        <dbReference type="Proteomes" id="UP000242367"/>
    </source>
</evidence>
<dbReference type="Pfam" id="PF13385">
    <property type="entry name" value="Laminin_G_3"/>
    <property type="match status" value="3"/>
</dbReference>
<feature type="chain" id="PRO_5015125453" description="LamG-like jellyroll fold domain-containing protein" evidence="4">
    <location>
        <begin position="23"/>
        <end position="1343"/>
    </location>
</feature>
<dbReference type="EMBL" id="MTBP01000001">
    <property type="protein sequence ID" value="POM26845.1"/>
    <property type="molecule type" value="Genomic_DNA"/>
</dbReference>
<dbReference type="PANTHER" id="PTHR46943:SF1">
    <property type="entry name" value="PENTRAXIN-RELATED PROTEIN PTX3"/>
    <property type="match status" value="1"/>
</dbReference>
<feature type="domain" description="LamG-like jellyroll fold" evidence="5">
    <location>
        <begin position="1190"/>
        <end position="1329"/>
    </location>
</feature>
<dbReference type="InterPro" id="IPR042837">
    <property type="entry name" value="PTX3"/>
</dbReference>
<dbReference type="SMART" id="SM00560">
    <property type="entry name" value="LamGL"/>
    <property type="match status" value="3"/>
</dbReference>
<dbReference type="InterPro" id="IPR013320">
    <property type="entry name" value="ConA-like_dom_sf"/>
</dbReference>
<feature type="domain" description="LamG-like jellyroll fold" evidence="5">
    <location>
        <begin position="747"/>
        <end position="885"/>
    </location>
</feature>
<feature type="domain" description="LamG-like jellyroll fold" evidence="5">
    <location>
        <begin position="964"/>
        <end position="1103"/>
    </location>
</feature>
<evidence type="ECO:0000256" key="2">
    <source>
        <dbReference type="ARBA" id="ARBA00023157"/>
    </source>
</evidence>
<reference evidence="6 7" key="1">
    <citation type="journal article" date="2017" name="Chemistry">
        <title>Isolation, Biosynthesis and Chemical Modifications of Rubterolones A-F: Rare Tropolone Alkaloids from Actinomadura sp. 5-2.</title>
        <authorList>
            <person name="Guo H."/>
            <person name="Benndorf R."/>
            <person name="Leichnitz D."/>
            <person name="Klassen J.L."/>
            <person name="Vollmers J."/>
            <person name="Gorls H."/>
            <person name="Steinacker M."/>
            <person name="Weigel C."/>
            <person name="Dahse H.M."/>
            <person name="Kaster A.K."/>
            <person name="de Beer Z.W."/>
            <person name="Poulsen M."/>
            <person name="Beemelmanns C."/>
        </authorList>
    </citation>
    <scope>NUCLEOTIDE SEQUENCE [LARGE SCALE GENOMIC DNA]</scope>
    <source>
        <strain evidence="6 7">5-2</strain>
    </source>
</reference>
<evidence type="ECO:0000313" key="6">
    <source>
        <dbReference type="EMBL" id="POM26845.1"/>
    </source>
</evidence>
<evidence type="ECO:0000256" key="4">
    <source>
        <dbReference type="SAM" id="SignalP"/>
    </source>
</evidence>
<keyword evidence="2" id="KW-1015">Disulfide bond</keyword>
<dbReference type="PANTHER" id="PTHR46943">
    <property type="entry name" value="PENTRAXIN-RELATED PROTEIN PTX3"/>
    <property type="match status" value="1"/>
</dbReference>
<sequence precursor="true">MTSILTTVMAAASLQSVTIAHADPPATAVLAPTEEAALAKAKKTGDPVEVTAFRDERRTVYANPDQTFTAVQSVRAVRVRKGDGWATPDATLVKAKDGSLVPKAANLAMRFSAGGTGAVVRIERAGQSFSLAWPGRLPEPTIQGATATYADVLPDVDLIVNADIDGFSHVFKIKSREAAADPRVRRLTLTTGGNGGVRSVQGGGVRIVDHSGAPLLDAPQPLMWDSRKPAAENPKADAPGAVDLRKGPSESSRQGEAAVTLDRRNLTIAPDATLLSAKETTFPVYVDPVYKTATRTGWTMVASGYPTTEYWGFPGKDNEGSGKCPALSGDPYYCNGTGTKRLFYSIPTSAFKGKYIISAEFAVTLRHTYSSSAKGVDLHWTSKSIGTGTNWDNQPASGDMNFLQTKSPTNATSSCTSTNQNVRFDAKAAVQAGLSNTTFRVRADDESDYTYWKRFCENAQLEVHYTTAPSQPKQSELKMTPGGSCISGTGRPYVDEPPKLSATLRDPDNEQVRGQFSVSWVGTDGVKVTKTYTTGYKGSGSRFDYSLVGVGIPQNTVIGWEVRASDGYLWGPWSWEGSQTSCQFIYDATKPKPPTVTSTTGHAVGEYGSFTFKASDTDVVAYKYGFNDEAETAHTIQTTSGGAQTVRFMPDDDGPQWVSVVAVDGANQTNPVVANFEFYVDPGRGPRAAWDLNENAGATQAIARDLPDTTGTLSGSAQLGGSGAVGGSLALDGGSVQTGQKVVATDQSYSVSAWVKLTSSTQYGTVISQDGDRNSGFELGYYPSSGKWSFWRTDTDTDSAPIKTASGSTATLNTWTHLVGVYDKSAGQLRLYVNGSLAGTVAVTGDWAASGPLQIGRGKVNGAYAHWWRGGVDDVRVYDELLSETDIADLYARKSAPPPALARWSLDEPTGATQVTGVPERYAAGRVGTVQFGAPGVKDKALRTIGWESAGALEAAGPVVRTDESFSVSAWVYLDKNDIGGYALGQDGASESAFQLGYESALKKWGFRMRGADNATGTWINAFSAQPAELNDWVHLVGVHDAVAKKIYLYVNGALTGTADNPNPWHGEGSLTIGRNKYHGQASSYWHGYIDDVKVFDRVLVPGDIPGLYALAPERRGYWQLNTATGGVSPEQRNGTGMTLTGDATIYTPPPDDDPFDPSRPAMVGSGHLRLNTTGTDGAGTTPAVIQTNRSFTVTLRARLASADPVSSMTVLSQAGTTGYGFAIRYDKATGQWQVVMPKTDGGSEVVSVNYTQAQASSDEAGQAIAIVYDHTVGELRIYVDGDEDAAAKVPYFSTWNAVGPLRLGGSGSEAFIGEVDDVRVYAGALDEKTLQILKDRTEQPDL</sequence>
<keyword evidence="1 4" id="KW-0732">Signal</keyword>
<proteinExistence type="predicted"/>
<gene>
    <name evidence="6" type="ORF">BTM25_12530</name>
</gene>
<dbReference type="InterPro" id="IPR006558">
    <property type="entry name" value="LamG-like"/>
</dbReference>
<protein>
    <recommendedName>
        <fullName evidence="5">LamG-like jellyroll fold domain-containing protein</fullName>
    </recommendedName>
</protein>
<organism evidence="6 7">
    <name type="scientific">Actinomadura rubteroloni</name>
    <dbReference type="NCBI Taxonomy" id="1926885"/>
    <lineage>
        <taxon>Bacteria</taxon>
        <taxon>Bacillati</taxon>
        <taxon>Actinomycetota</taxon>
        <taxon>Actinomycetes</taxon>
        <taxon>Streptosporangiales</taxon>
        <taxon>Thermomonosporaceae</taxon>
        <taxon>Actinomadura</taxon>
    </lineage>
</organism>
<evidence type="ECO:0000259" key="5">
    <source>
        <dbReference type="SMART" id="SM00560"/>
    </source>
</evidence>
<dbReference type="Proteomes" id="UP000242367">
    <property type="component" value="Unassembled WGS sequence"/>
</dbReference>
<name>A0A2P4UP68_9ACTN</name>
<feature type="region of interest" description="Disordered" evidence="3">
    <location>
        <begin position="218"/>
        <end position="258"/>
    </location>
</feature>
<dbReference type="GO" id="GO:0006955">
    <property type="term" value="P:immune response"/>
    <property type="evidence" value="ECO:0007669"/>
    <property type="project" value="InterPro"/>
</dbReference>
<dbReference type="Gene3D" id="2.60.120.200">
    <property type="match status" value="3"/>
</dbReference>